<dbReference type="GO" id="GO:0042545">
    <property type="term" value="P:cell wall modification"/>
    <property type="evidence" value="ECO:0007669"/>
    <property type="project" value="UniProtKB-UniRule"/>
</dbReference>
<comment type="subcellular location">
    <subcellularLocation>
        <location evidence="1">Secreted</location>
        <location evidence="1">Cell wall</location>
    </subcellularLocation>
</comment>
<gene>
    <name evidence="18" type="primary">LOC101513537</name>
</gene>
<dbReference type="RefSeq" id="XP_004488156.1">
    <property type="nucleotide sequence ID" value="XM_004488099.3"/>
</dbReference>
<keyword evidence="15" id="KW-1133">Transmembrane helix</keyword>
<comment type="catalytic activity">
    <reaction evidence="11 14">
        <text>[(1-&gt;4)-alpha-D-galacturonosyl methyl ester](n) + n H2O = [(1-&gt;4)-alpha-D-galacturonosyl](n) + n methanol + n H(+)</text>
        <dbReference type="Rhea" id="RHEA:22380"/>
        <dbReference type="Rhea" id="RHEA-COMP:14570"/>
        <dbReference type="Rhea" id="RHEA-COMP:14573"/>
        <dbReference type="ChEBI" id="CHEBI:15377"/>
        <dbReference type="ChEBI" id="CHEBI:15378"/>
        <dbReference type="ChEBI" id="CHEBI:17790"/>
        <dbReference type="ChEBI" id="CHEBI:140522"/>
        <dbReference type="ChEBI" id="CHEBI:140523"/>
        <dbReference type="EC" id="3.1.1.11"/>
    </reaction>
</comment>
<keyword evidence="7 14" id="KW-0378">Hydrolase</keyword>
<dbReference type="GO" id="GO:0004857">
    <property type="term" value="F:enzyme inhibitor activity"/>
    <property type="evidence" value="ECO:0007669"/>
    <property type="project" value="InterPro"/>
</dbReference>
<dbReference type="InterPro" id="IPR011050">
    <property type="entry name" value="Pectin_lyase_fold/virulence"/>
</dbReference>
<evidence type="ECO:0000259" key="16">
    <source>
        <dbReference type="SMART" id="SM00856"/>
    </source>
</evidence>
<feature type="domain" description="Pectinesterase inhibitor" evidence="16">
    <location>
        <begin position="70"/>
        <end position="221"/>
    </location>
</feature>
<dbReference type="InterPro" id="IPR035513">
    <property type="entry name" value="Invertase/methylesterase_inhib"/>
</dbReference>
<evidence type="ECO:0000256" key="6">
    <source>
        <dbReference type="ARBA" id="ARBA00022512"/>
    </source>
</evidence>
<dbReference type="InterPro" id="IPR000070">
    <property type="entry name" value="Pectinesterase_cat"/>
</dbReference>
<comment type="similarity">
    <text evidence="3">In the N-terminal section; belongs to the PMEI family.</text>
</comment>
<dbReference type="GO" id="GO:0030599">
    <property type="term" value="F:pectinesterase activity"/>
    <property type="evidence" value="ECO:0007669"/>
    <property type="project" value="UniProtKB-UniRule"/>
</dbReference>
<reference evidence="17" key="1">
    <citation type="journal article" date="2013" name="Nat. Biotechnol.">
        <title>Draft genome sequence of chickpea (Cicer arietinum) provides a resource for trait improvement.</title>
        <authorList>
            <person name="Varshney R.K."/>
            <person name="Song C."/>
            <person name="Saxena R.K."/>
            <person name="Azam S."/>
            <person name="Yu S."/>
            <person name="Sharpe A.G."/>
            <person name="Cannon S."/>
            <person name="Baek J."/>
            <person name="Rosen B.D."/>
            <person name="Tar'an B."/>
            <person name="Millan T."/>
            <person name="Zhang X."/>
            <person name="Ramsay L.D."/>
            <person name="Iwata A."/>
            <person name="Wang Y."/>
            <person name="Nelson W."/>
            <person name="Farmer A.D."/>
            <person name="Gaur P.M."/>
            <person name="Soderlund C."/>
            <person name="Penmetsa R.V."/>
            <person name="Xu C."/>
            <person name="Bharti A.K."/>
            <person name="He W."/>
            <person name="Winter P."/>
            <person name="Zhao S."/>
            <person name="Hane J.K."/>
            <person name="Carrasquilla-Garcia N."/>
            <person name="Condie J.A."/>
            <person name="Upadhyaya H.D."/>
            <person name="Luo M.C."/>
            <person name="Thudi M."/>
            <person name="Gowda C.L."/>
            <person name="Singh N.P."/>
            <person name="Lichtenzveig J."/>
            <person name="Gali K.K."/>
            <person name="Rubio J."/>
            <person name="Nadarajan N."/>
            <person name="Dolezel J."/>
            <person name="Bansal K.C."/>
            <person name="Xu X."/>
            <person name="Edwards D."/>
            <person name="Zhang G."/>
            <person name="Kahl G."/>
            <person name="Gil J."/>
            <person name="Singh K.B."/>
            <person name="Datta S.K."/>
            <person name="Jackson S.A."/>
            <person name="Wang J."/>
            <person name="Cook D.R."/>
        </authorList>
    </citation>
    <scope>NUCLEOTIDE SEQUENCE [LARGE SCALE GENOMIC DNA]</scope>
    <source>
        <strain evidence="17">cv. CDC Frontier</strain>
    </source>
</reference>
<keyword evidence="9" id="KW-1015">Disulfide bond</keyword>
<dbReference type="InterPro" id="IPR012334">
    <property type="entry name" value="Pectin_lyas_fold"/>
</dbReference>
<dbReference type="SMART" id="SM00856">
    <property type="entry name" value="PMEI"/>
    <property type="match status" value="1"/>
</dbReference>
<dbReference type="Proteomes" id="UP000087171">
    <property type="component" value="Chromosome Ca1"/>
</dbReference>
<dbReference type="AlphaFoldDB" id="A0A1S2XGS7"/>
<evidence type="ECO:0000313" key="18">
    <source>
        <dbReference type="RefSeq" id="XP_004488156.1"/>
    </source>
</evidence>
<dbReference type="InterPro" id="IPR006501">
    <property type="entry name" value="Pectinesterase_inhib_dom"/>
</dbReference>
<evidence type="ECO:0000256" key="3">
    <source>
        <dbReference type="ARBA" id="ARBA00006027"/>
    </source>
</evidence>
<keyword evidence="15" id="KW-0812">Transmembrane</keyword>
<comment type="function">
    <text evidence="12">Acts in the modification of cell walls via demethylesterification of cell wall pectin.</text>
</comment>
<evidence type="ECO:0000256" key="8">
    <source>
        <dbReference type="ARBA" id="ARBA00023085"/>
    </source>
</evidence>
<evidence type="ECO:0000256" key="11">
    <source>
        <dbReference type="ARBA" id="ARBA00047928"/>
    </source>
</evidence>
<proteinExistence type="inferred from homology"/>
<evidence type="ECO:0000313" key="17">
    <source>
        <dbReference type="Proteomes" id="UP000087171"/>
    </source>
</evidence>
<protein>
    <recommendedName>
        <fullName evidence="5 14">Pectinesterase</fullName>
        <ecNumber evidence="5 14">3.1.1.11</ecNumber>
    </recommendedName>
</protein>
<evidence type="ECO:0000256" key="1">
    <source>
        <dbReference type="ARBA" id="ARBA00004191"/>
    </source>
</evidence>
<dbReference type="KEGG" id="cam:101513537"/>
<dbReference type="PaxDb" id="3827-XP_004488156.1"/>
<dbReference type="PANTHER" id="PTHR31707">
    <property type="entry name" value="PECTINESTERASE"/>
    <property type="match status" value="1"/>
</dbReference>
<evidence type="ECO:0000256" key="7">
    <source>
        <dbReference type="ARBA" id="ARBA00022801"/>
    </source>
</evidence>
<dbReference type="GeneID" id="101513537"/>
<dbReference type="GO" id="GO:0045490">
    <property type="term" value="P:pectin catabolic process"/>
    <property type="evidence" value="ECO:0007669"/>
    <property type="project" value="UniProtKB-UniRule"/>
</dbReference>
<dbReference type="Gene3D" id="1.20.140.40">
    <property type="entry name" value="Invertase/pectin methylesterase inhibitor family protein"/>
    <property type="match status" value="1"/>
</dbReference>
<evidence type="ECO:0000256" key="12">
    <source>
        <dbReference type="ARBA" id="ARBA00057335"/>
    </source>
</evidence>
<keyword evidence="15" id="KW-0472">Membrane</keyword>
<dbReference type="CDD" id="cd15798">
    <property type="entry name" value="PMEI-like_3"/>
    <property type="match status" value="1"/>
</dbReference>
<evidence type="ECO:0000256" key="4">
    <source>
        <dbReference type="ARBA" id="ARBA00007786"/>
    </source>
</evidence>
<dbReference type="FunFam" id="2.160.20.10:FF:000001">
    <property type="entry name" value="Pectinesterase"/>
    <property type="match status" value="1"/>
</dbReference>
<organism evidence="17 18">
    <name type="scientific">Cicer arietinum</name>
    <name type="common">Chickpea</name>
    <name type="synonym">Garbanzo</name>
    <dbReference type="NCBI Taxonomy" id="3827"/>
    <lineage>
        <taxon>Eukaryota</taxon>
        <taxon>Viridiplantae</taxon>
        <taxon>Streptophyta</taxon>
        <taxon>Embryophyta</taxon>
        <taxon>Tracheophyta</taxon>
        <taxon>Spermatophyta</taxon>
        <taxon>Magnoliopsida</taxon>
        <taxon>eudicotyledons</taxon>
        <taxon>Gunneridae</taxon>
        <taxon>Pentapetalae</taxon>
        <taxon>rosids</taxon>
        <taxon>fabids</taxon>
        <taxon>Fabales</taxon>
        <taxon>Fabaceae</taxon>
        <taxon>Papilionoideae</taxon>
        <taxon>50 kb inversion clade</taxon>
        <taxon>NPAAA clade</taxon>
        <taxon>Hologalegina</taxon>
        <taxon>IRL clade</taxon>
        <taxon>Cicereae</taxon>
        <taxon>Cicer</taxon>
    </lineage>
</organism>
<feature type="active site" evidence="13">
    <location>
        <position position="473"/>
    </location>
</feature>
<evidence type="ECO:0000256" key="9">
    <source>
        <dbReference type="ARBA" id="ARBA00023157"/>
    </source>
</evidence>
<name>A0A1S2XGS7_CICAR</name>
<dbReference type="SUPFAM" id="SSF101148">
    <property type="entry name" value="Plant invertase/pectin methylesterase inhibitor"/>
    <property type="match status" value="1"/>
</dbReference>
<dbReference type="SUPFAM" id="SSF51126">
    <property type="entry name" value="Pectin lyase-like"/>
    <property type="match status" value="1"/>
</dbReference>
<dbReference type="UniPathway" id="UPA00545">
    <property type="reaction ID" value="UER00823"/>
</dbReference>
<feature type="transmembrane region" description="Helical" evidence="15">
    <location>
        <begin position="25"/>
        <end position="47"/>
    </location>
</feature>
<dbReference type="eggNOG" id="ENOG502QVHM">
    <property type="taxonomic scope" value="Eukaryota"/>
</dbReference>
<comment type="similarity">
    <text evidence="4">In the C-terminal section; belongs to the pectinesterase family.</text>
</comment>
<keyword evidence="6" id="KW-0134">Cell wall</keyword>
<dbReference type="FunFam" id="1.20.140.40:FF:000001">
    <property type="entry name" value="Pectinesterase"/>
    <property type="match status" value="1"/>
</dbReference>
<evidence type="ECO:0000256" key="10">
    <source>
        <dbReference type="ARBA" id="ARBA00023180"/>
    </source>
</evidence>
<accession>A0A1S2XGS7</accession>
<dbReference type="PROSITE" id="PS00503">
    <property type="entry name" value="PECTINESTERASE_2"/>
    <property type="match status" value="1"/>
</dbReference>
<evidence type="ECO:0000256" key="14">
    <source>
        <dbReference type="RuleBase" id="RU000589"/>
    </source>
</evidence>
<evidence type="ECO:0000256" key="5">
    <source>
        <dbReference type="ARBA" id="ARBA00013229"/>
    </source>
</evidence>
<dbReference type="Gene3D" id="2.160.20.10">
    <property type="entry name" value="Single-stranded right-handed beta-helix, Pectin lyase-like"/>
    <property type="match status" value="1"/>
</dbReference>
<dbReference type="NCBIfam" id="TIGR01614">
    <property type="entry name" value="PME_inhib"/>
    <property type="match status" value="1"/>
</dbReference>
<evidence type="ECO:0000256" key="13">
    <source>
        <dbReference type="PROSITE-ProRule" id="PRU10040"/>
    </source>
</evidence>
<keyword evidence="10" id="KW-0325">Glycoprotein</keyword>
<keyword evidence="6" id="KW-0964">Secreted</keyword>
<dbReference type="EC" id="3.1.1.11" evidence="5 14"/>
<dbReference type="OrthoDB" id="2019149at2759"/>
<reference evidence="18" key="2">
    <citation type="submission" date="2025-08" db="UniProtKB">
        <authorList>
            <consortium name="RefSeq"/>
        </authorList>
    </citation>
    <scope>IDENTIFICATION</scope>
    <source>
        <tissue evidence="18">Etiolated seedlings</tissue>
    </source>
</reference>
<dbReference type="InterPro" id="IPR033131">
    <property type="entry name" value="Pectinesterase_Asp_AS"/>
</dbReference>
<evidence type="ECO:0000256" key="15">
    <source>
        <dbReference type="SAM" id="Phobius"/>
    </source>
</evidence>
<comment type="pathway">
    <text evidence="2 14">Glycan metabolism; pectin degradation; 2-dehydro-3-deoxy-D-gluconate from pectin: step 1/5.</text>
</comment>
<sequence>MAFQDFDLVSERRKSAAKLHLRKKILVGVTSVILLACVIAAATFVIVKRSGPEDEKPVPTAASEAARVDKYSRLVKMLCSSSEYKDKCETTLTEALKKDPKLSEPKDLLLVSMIIADNEINKAFNETANMKFASDEEKGAYDDCKQLFQDAKEEMGFSITEVGNVDVGKISSKAPELNNWLSAVMSYQQTCIDGFPEGELKEKLEKMFVESRELVSNSLAVVSQISSIVNAFQGGFSGFKLPWDKTDAPAPTPVVPGAPAADVVGAAPAGSPGAAPVGAPGAAPVLASGPAPVGAPGAAPVASPPSWATPVLELPGSTEKPTPNVTVAQDGSGNFKTISEALAAIPTTYEGRYVVYVKEGVYDELVTVTKKMVNLTMYGDGGSKSIVTGNKNFVDGVRTFQTASFVVLGDGFVGRDMGFRNTAGAEKHQAVAARIQADRAVFVSCNFEGFQDTLYAQTHRQFYRDCIISGTIDFIFGDASAVFQNCEMVIRKPLDNQQNIVTAQGRIDKQENTGFVLQKCVIKGDVALLPTTKNYLGRPWKEYSRTIIMETEIGALIQPDGWLPWEGDFALNTLYYGEFNNNGAGANTNARVKWIGRKDINRDEAITYTVDPFLQGSWINGTGVPAQLGLYN</sequence>
<dbReference type="Pfam" id="PF04043">
    <property type="entry name" value="PMEI"/>
    <property type="match status" value="1"/>
</dbReference>
<keyword evidence="8 14" id="KW-0063">Aspartyl esterase</keyword>
<keyword evidence="17" id="KW-1185">Reference proteome</keyword>
<dbReference type="Pfam" id="PF01095">
    <property type="entry name" value="Pectinesterase"/>
    <property type="match status" value="1"/>
</dbReference>
<evidence type="ECO:0000256" key="2">
    <source>
        <dbReference type="ARBA" id="ARBA00005184"/>
    </source>
</evidence>